<feature type="region of interest" description="Disordered" evidence="2">
    <location>
        <begin position="66"/>
        <end position="213"/>
    </location>
</feature>
<evidence type="ECO:0000256" key="3">
    <source>
        <dbReference type="SAM" id="Phobius"/>
    </source>
</evidence>
<evidence type="ECO:0000313" key="5">
    <source>
        <dbReference type="Proteomes" id="UP000604046"/>
    </source>
</evidence>
<feature type="compositionally biased region" description="Basic and acidic residues" evidence="2">
    <location>
        <begin position="193"/>
        <end position="205"/>
    </location>
</feature>
<feature type="region of interest" description="Disordered" evidence="2">
    <location>
        <begin position="370"/>
        <end position="455"/>
    </location>
</feature>
<keyword evidence="1" id="KW-0175">Coiled coil</keyword>
<dbReference type="EMBL" id="CAJNDS010000545">
    <property type="protein sequence ID" value="CAE7216986.1"/>
    <property type="molecule type" value="Genomic_DNA"/>
</dbReference>
<feature type="transmembrane region" description="Helical" evidence="3">
    <location>
        <begin position="34"/>
        <end position="54"/>
    </location>
</feature>
<keyword evidence="3" id="KW-0472">Membrane</keyword>
<organism evidence="4 5">
    <name type="scientific">Symbiodinium natans</name>
    <dbReference type="NCBI Taxonomy" id="878477"/>
    <lineage>
        <taxon>Eukaryota</taxon>
        <taxon>Sar</taxon>
        <taxon>Alveolata</taxon>
        <taxon>Dinophyceae</taxon>
        <taxon>Suessiales</taxon>
        <taxon>Symbiodiniaceae</taxon>
        <taxon>Symbiodinium</taxon>
    </lineage>
</organism>
<feature type="compositionally biased region" description="Basic residues" evidence="2">
    <location>
        <begin position="373"/>
        <end position="382"/>
    </location>
</feature>
<comment type="caution">
    <text evidence="4">The sequence shown here is derived from an EMBL/GenBank/DDBJ whole genome shotgun (WGS) entry which is preliminary data.</text>
</comment>
<keyword evidence="3" id="KW-0812">Transmembrane</keyword>
<feature type="compositionally biased region" description="Low complexity" evidence="2">
    <location>
        <begin position="171"/>
        <end position="187"/>
    </location>
</feature>
<reference evidence="4" key="1">
    <citation type="submission" date="2021-02" db="EMBL/GenBank/DDBJ databases">
        <authorList>
            <person name="Dougan E. K."/>
            <person name="Rhodes N."/>
            <person name="Thang M."/>
            <person name="Chan C."/>
        </authorList>
    </citation>
    <scope>NUCLEOTIDE SEQUENCE</scope>
</reference>
<feature type="compositionally biased region" description="Basic and acidic residues" evidence="2">
    <location>
        <begin position="70"/>
        <end position="102"/>
    </location>
</feature>
<feature type="compositionally biased region" description="Basic and acidic residues" evidence="2">
    <location>
        <begin position="119"/>
        <end position="151"/>
    </location>
</feature>
<accession>A0A812JZ16</accession>
<feature type="compositionally biased region" description="Acidic residues" evidence="2">
    <location>
        <begin position="103"/>
        <end position="115"/>
    </location>
</feature>
<name>A0A812JZ16_9DINO</name>
<gene>
    <name evidence="4" type="ORF">SNAT2548_LOCUS7686</name>
</gene>
<dbReference type="AlphaFoldDB" id="A0A812JZ16"/>
<feature type="compositionally biased region" description="Low complexity" evidence="2">
    <location>
        <begin position="390"/>
        <end position="399"/>
    </location>
</feature>
<dbReference type="Proteomes" id="UP000604046">
    <property type="component" value="Unassembled WGS sequence"/>
</dbReference>
<sequence length="455" mass="51321">MVQKIARVVTMVLMCEVGECKVEETGTNRHVCSIMFMVAVTCGMVVFMCASTAFRLKAFAKATLGPKSKASGEMDKVEEMEKEEKPIAEEELEKEKEEKPTAEEEEEVEMEEESAQGEGESHQQEGAKKRRKMALERIQQKIEKGGEKEKVEEDEGEEEEEQAEDEPMVVSDEAGSDESSSSSSSSSTEEESVEKPSDEKKGPVEKEEDPGELIKKIIAMGRELLQEIKKSIKESISNSLRKVLLWLEKNLRAAQTLEEVEAGAEEIDKEHAEIEQTLGQMEKEVELGRQKFEKRKQGRKKAVELIEKFEKELGELAAREELLTETMDEAKIGLAKLISVKGFYAEVEEGLWKFEKAKRKAAELGAQLGERMKRAKSKAMPKKKVEPKVKAMPKVAPDVIKNKKTEKGAKEDQPEEKKAKWKSLDAKSESKGAHEQIKGRTKKMKADLSKTYWQC</sequence>
<protein>
    <submittedName>
        <fullName evidence="4">Uncharacterized protein</fullName>
    </submittedName>
</protein>
<evidence type="ECO:0000256" key="2">
    <source>
        <dbReference type="SAM" id="MobiDB-lite"/>
    </source>
</evidence>
<feature type="compositionally biased region" description="Acidic residues" evidence="2">
    <location>
        <begin position="152"/>
        <end position="167"/>
    </location>
</feature>
<feature type="compositionally biased region" description="Basic and acidic residues" evidence="2">
    <location>
        <begin position="400"/>
        <end position="448"/>
    </location>
</feature>
<keyword evidence="3" id="KW-1133">Transmembrane helix</keyword>
<feature type="coiled-coil region" evidence="1">
    <location>
        <begin position="257"/>
        <end position="326"/>
    </location>
</feature>
<evidence type="ECO:0000313" key="4">
    <source>
        <dbReference type="EMBL" id="CAE7216986.1"/>
    </source>
</evidence>
<proteinExistence type="predicted"/>
<evidence type="ECO:0000256" key="1">
    <source>
        <dbReference type="SAM" id="Coils"/>
    </source>
</evidence>
<keyword evidence="5" id="KW-1185">Reference proteome</keyword>